<keyword evidence="2" id="KW-0812">Transmembrane</keyword>
<feature type="compositionally biased region" description="Low complexity" evidence="1">
    <location>
        <begin position="1121"/>
        <end position="1132"/>
    </location>
</feature>
<feature type="compositionally biased region" description="Basic and acidic residues" evidence="1">
    <location>
        <begin position="1015"/>
        <end position="1030"/>
    </location>
</feature>
<keyword evidence="2" id="KW-0472">Membrane</keyword>
<comment type="caution">
    <text evidence="4">The sequence shown here is derived from an EMBL/GenBank/DDBJ whole genome shotgun (WGS) entry which is preliminary data.</text>
</comment>
<evidence type="ECO:0000256" key="2">
    <source>
        <dbReference type="SAM" id="Phobius"/>
    </source>
</evidence>
<feature type="region of interest" description="Disordered" evidence="1">
    <location>
        <begin position="1008"/>
        <end position="1151"/>
    </location>
</feature>
<feature type="compositionally biased region" description="Low complexity" evidence="1">
    <location>
        <begin position="1215"/>
        <end position="1225"/>
    </location>
</feature>
<dbReference type="CDD" id="cd00637">
    <property type="entry name" value="7tm_classA_rhodopsin-like"/>
    <property type="match status" value="1"/>
</dbReference>
<dbReference type="Proteomes" id="UP001347796">
    <property type="component" value="Unassembled WGS sequence"/>
</dbReference>
<dbReference type="GO" id="GO:0005524">
    <property type="term" value="F:ATP binding"/>
    <property type="evidence" value="ECO:0007669"/>
    <property type="project" value="InterPro"/>
</dbReference>
<gene>
    <name evidence="4" type="ORF">SNE40_008834</name>
</gene>
<accession>A0AAN8JTJ5</accession>
<dbReference type="InterPro" id="IPR011009">
    <property type="entry name" value="Kinase-like_dom_sf"/>
</dbReference>
<feature type="region of interest" description="Disordered" evidence="1">
    <location>
        <begin position="1204"/>
        <end position="1314"/>
    </location>
</feature>
<feature type="compositionally biased region" description="Polar residues" evidence="1">
    <location>
        <begin position="1110"/>
        <end position="1120"/>
    </location>
</feature>
<feature type="transmembrane region" description="Helical" evidence="2">
    <location>
        <begin position="21"/>
        <end position="44"/>
    </location>
</feature>
<dbReference type="Pfam" id="PF07714">
    <property type="entry name" value="PK_Tyr_Ser-Thr"/>
    <property type="match status" value="1"/>
</dbReference>
<keyword evidence="5" id="KW-1185">Reference proteome</keyword>
<proteinExistence type="predicted"/>
<feature type="compositionally biased region" description="Polar residues" evidence="1">
    <location>
        <begin position="786"/>
        <end position="795"/>
    </location>
</feature>
<feature type="compositionally biased region" description="Basic and acidic residues" evidence="1">
    <location>
        <begin position="1274"/>
        <end position="1289"/>
    </location>
</feature>
<evidence type="ECO:0000313" key="4">
    <source>
        <dbReference type="EMBL" id="KAK6180858.1"/>
    </source>
</evidence>
<keyword evidence="2" id="KW-1133">Transmembrane helix</keyword>
<evidence type="ECO:0000313" key="5">
    <source>
        <dbReference type="Proteomes" id="UP001347796"/>
    </source>
</evidence>
<dbReference type="GO" id="GO:0004672">
    <property type="term" value="F:protein kinase activity"/>
    <property type="evidence" value="ECO:0007669"/>
    <property type="project" value="InterPro"/>
</dbReference>
<feature type="transmembrane region" description="Helical" evidence="2">
    <location>
        <begin position="56"/>
        <end position="75"/>
    </location>
</feature>
<feature type="region of interest" description="Disordered" evidence="1">
    <location>
        <begin position="774"/>
        <end position="803"/>
    </location>
</feature>
<feature type="region of interest" description="Disordered" evidence="1">
    <location>
        <begin position="644"/>
        <end position="699"/>
    </location>
</feature>
<feature type="transmembrane region" description="Helical" evidence="2">
    <location>
        <begin position="131"/>
        <end position="150"/>
    </location>
</feature>
<dbReference type="EMBL" id="JAZGQO010000007">
    <property type="protein sequence ID" value="KAK6180858.1"/>
    <property type="molecule type" value="Genomic_DNA"/>
</dbReference>
<evidence type="ECO:0000259" key="3">
    <source>
        <dbReference type="PROSITE" id="PS50011"/>
    </source>
</evidence>
<organism evidence="4 5">
    <name type="scientific">Patella caerulea</name>
    <name type="common">Rayed Mediterranean limpet</name>
    <dbReference type="NCBI Taxonomy" id="87958"/>
    <lineage>
        <taxon>Eukaryota</taxon>
        <taxon>Metazoa</taxon>
        <taxon>Spiralia</taxon>
        <taxon>Lophotrochozoa</taxon>
        <taxon>Mollusca</taxon>
        <taxon>Gastropoda</taxon>
        <taxon>Patellogastropoda</taxon>
        <taxon>Patelloidea</taxon>
        <taxon>Patellidae</taxon>
        <taxon>Patella</taxon>
    </lineage>
</organism>
<dbReference type="Gene3D" id="1.10.510.10">
    <property type="entry name" value="Transferase(Phosphotransferase) domain 1"/>
    <property type="match status" value="1"/>
</dbReference>
<feature type="region of interest" description="Disordered" evidence="1">
    <location>
        <begin position="847"/>
        <end position="881"/>
    </location>
</feature>
<feature type="compositionally biased region" description="Basic and acidic residues" evidence="1">
    <location>
        <begin position="1061"/>
        <end position="1074"/>
    </location>
</feature>
<feature type="compositionally biased region" description="Low complexity" evidence="1">
    <location>
        <begin position="1085"/>
        <end position="1109"/>
    </location>
</feature>
<feature type="domain" description="Protein kinase" evidence="3">
    <location>
        <begin position="219"/>
        <end position="597"/>
    </location>
</feature>
<feature type="transmembrane region" description="Helical" evidence="2">
    <location>
        <begin position="178"/>
        <end position="202"/>
    </location>
</feature>
<reference evidence="4 5" key="1">
    <citation type="submission" date="2024-01" db="EMBL/GenBank/DDBJ databases">
        <title>The genome of the rayed Mediterranean limpet Patella caerulea (Linnaeus, 1758).</title>
        <authorList>
            <person name="Anh-Thu Weber A."/>
            <person name="Halstead-Nussloch G."/>
        </authorList>
    </citation>
    <scope>NUCLEOTIDE SEQUENCE [LARGE SCALE GENOMIC DNA]</scope>
    <source>
        <strain evidence="4">AATW-2023a</strain>
        <tissue evidence="4">Whole specimen</tissue>
    </source>
</reference>
<feature type="compositionally biased region" description="Polar residues" evidence="1">
    <location>
        <begin position="1133"/>
        <end position="1151"/>
    </location>
</feature>
<evidence type="ECO:0000256" key="1">
    <source>
        <dbReference type="SAM" id="MobiDB-lite"/>
    </source>
</evidence>
<dbReference type="SUPFAM" id="SSF56112">
    <property type="entry name" value="Protein kinase-like (PK-like)"/>
    <property type="match status" value="1"/>
</dbReference>
<dbReference type="SUPFAM" id="SSF81321">
    <property type="entry name" value="Family A G protein-coupled receptor-like"/>
    <property type="match status" value="1"/>
</dbReference>
<dbReference type="InterPro" id="IPR000719">
    <property type="entry name" value="Prot_kinase_dom"/>
</dbReference>
<sequence>MASNTTTQVILLDDSTQTLNVITGLLTVLGIIGNLLSLLLKVCLKFVIPPTWKTAIFLGDVANVFLGIGLSLFLSHASNQSLGVCNAAGFFMLFAILDCLTAGLLSVVILQYIQNPVKISHFSNYSKGLMFILIIPPKLIAICIAFLPHIPVNYFNTSFSYSISCFPLREAGVTGSEFGAIVFVLLWIILAVSVGLCISCAFKLWRSSLGRIHASSPDLWQTQLLGQGKTFQKFLLLEQTIWVISLFLLTLILYTNTTHLLVPQWIVFVTLSVVTTLHCIFSHLQTALWSTLCCSANRKSKEPYQRLKKLQLIRVEETSKLRMKASWSLHKGVNKSGLLKVYGVNHMKAWSQEIVILGMLRKSHHPSILHCLWTSTSNPFYETMTLISGEIITADSRLICMELTNSGSLHKFLADLDIPLPEACQQTILHDVAEGLSCLHEQNILHNNLSSFSIYLKGSIQCLVLRASLGDFEHAQIYGSLQSGGSAPTSISKKQFFLPDIRAFALVALEILGVVCEKKLQVQSTHRKVETPTTMLPENGAYYNFERPDSHLSSSIPESYRLPNQAESIANQQNHLNQQRPSSRGSQDQILRVNPPIPTQLFVKKYVSASNVSNVTSLDNHPDNRGTAQSLAVPQFRVSRALTSPIHAKDNESAGSRPLSARSQYSDHDNYLARTSYPMKPDSDLQHSSSPFYSNRPKEHEYEEIDEIAECIESDYYRKHMYPPKQSSIIPIYEPFEISKSSIAHYKPNAANSARGNNSKDGIRGNIFNVATPSHVQKKRDHVDTGRSTPNNQPAPESLPGMVDHDSVNNTPTLNDLVKAKEAAKIEGHLESYQERINRELQEQMRRPHTAPQNHTHLVSKGYNGQRPPWLNKQEDLKHNKPYPTEQNICAAVPHSPVCVHQPRFEQVQKLAASRPQTAKTLNETQNIPEFATPQIRPHTVEISCEYQNPTIRVQSAKSVKGRTALKKAIHKNGPKPSVPNFERGKLNVDLEKKYSNFKQIRTIQDTFRKLAQPQDDKVPQTPDQTERESVPINHHGIGAGSAQPVGDEANSKLENLPNDKQYDSKTSKGEAVPRQKPIVPPKPAIIKNKSANVSDYSSFSSNDSFNSSIYKQSSKTSGASLNSGEVSSLSSQAGLNSEQLEKTGYSTDTPMEDVQQSDFVAKFVDSGFDSASVNSEMSVVEGYSCSCPDAHLDKSTCLCQYSSSGKMDTDTKTSWSNTESVSSSYDSNQTLTSPVIACPDVVPQKRTPSSSPDILGPDEQYPLDKSVSQSKNQSKDHPRTPKQKDNKIFSKMHTTMLDEKKEPKQGVATKRYQELAKRGVPLRVSVVSAKQPSDGSDTLTDWSEFDSNYEAEIIEDDPEEEEVLSDSDARDFLESLDSSSSRSSVKRPSQAGSFRSGTVVHEVIREVPEESTSSTCEDESKFLLANNDNKLIQGFAISSSSASDMVNPSVVWDAERGIDGMFTKPPDEVAGAMVDPTLGLDETTIRQLVQYPHQGPRGGYRPPVPVRKGLDTQHVKYCQQMASKLNLVSFDDLMPAHVDKFQLLRDKLETEAKLGAVGVQLLDMIQKCWLHDSPPSTGQLVKQLRDPVTETEL</sequence>
<name>A0AAN8JTJ5_PATCE</name>
<feature type="transmembrane region" description="Helical" evidence="2">
    <location>
        <begin position="234"/>
        <end position="254"/>
    </location>
</feature>
<feature type="transmembrane region" description="Helical" evidence="2">
    <location>
        <begin position="87"/>
        <end position="110"/>
    </location>
</feature>
<dbReference type="InterPro" id="IPR001245">
    <property type="entry name" value="Ser-Thr/Tyr_kinase_cat_dom"/>
</dbReference>
<protein>
    <recommendedName>
        <fullName evidence="3">Protein kinase domain-containing protein</fullName>
    </recommendedName>
</protein>
<dbReference type="PROSITE" id="PS50011">
    <property type="entry name" value="PROTEIN_KINASE_DOM"/>
    <property type="match status" value="1"/>
</dbReference>